<dbReference type="PANTHER" id="PTHR43877">
    <property type="entry name" value="AMINOALKYLPHOSPHONATE N-ACETYLTRANSFERASE-RELATED-RELATED"/>
    <property type="match status" value="1"/>
</dbReference>
<dbReference type="SUPFAM" id="SSF55729">
    <property type="entry name" value="Acyl-CoA N-acyltransferases (Nat)"/>
    <property type="match status" value="1"/>
</dbReference>
<evidence type="ECO:0000313" key="5">
    <source>
        <dbReference type="Proteomes" id="UP001243330"/>
    </source>
</evidence>
<keyword evidence="5" id="KW-1185">Reference proteome</keyword>
<accession>A0AAD9AEN6</accession>
<dbReference type="Pfam" id="PF00583">
    <property type="entry name" value="Acetyltransf_1"/>
    <property type="match status" value="1"/>
</dbReference>
<evidence type="ECO:0000256" key="2">
    <source>
        <dbReference type="ARBA" id="ARBA00023315"/>
    </source>
</evidence>
<reference evidence="4" key="1">
    <citation type="submission" date="2023-01" db="EMBL/GenBank/DDBJ databases">
        <title>Colletotrichum chrysophilum M932 genome sequence.</title>
        <authorList>
            <person name="Baroncelli R."/>
        </authorList>
    </citation>
    <scope>NUCLEOTIDE SEQUENCE</scope>
    <source>
        <strain evidence="4">M932</strain>
    </source>
</reference>
<dbReference type="EMBL" id="JAQOWY010000243">
    <property type="protein sequence ID" value="KAK1846237.1"/>
    <property type="molecule type" value="Genomic_DNA"/>
</dbReference>
<name>A0AAD9AEN6_9PEZI</name>
<dbReference type="GO" id="GO:0016747">
    <property type="term" value="F:acyltransferase activity, transferring groups other than amino-acyl groups"/>
    <property type="evidence" value="ECO:0007669"/>
    <property type="project" value="InterPro"/>
</dbReference>
<feature type="domain" description="N-acetyltransferase" evidence="3">
    <location>
        <begin position="82"/>
        <end position="252"/>
    </location>
</feature>
<dbReference type="InterPro" id="IPR000182">
    <property type="entry name" value="GNAT_dom"/>
</dbReference>
<protein>
    <submittedName>
        <fullName evidence="4">GNAT family acetyltransferase</fullName>
    </submittedName>
</protein>
<dbReference type="Proteomes" id="UP001243330">
    <property type="component" value="Unassembled WGS sequence"/>
</dbReference>
<keyword evidence="1" id="KW-0808">Transferase</keyword>
<dbReference type="InterPro" id="IPR016181">
    <property type="entry name" value="Acyl_CoA_acyltransferase"/>
</dbReference>
<evidence type="ECO:0000256" key="1">
    <source>
        <dbReference type="ARBA" id="ARBA00022679"/>
    </source>
</evidence>
<comment type="caution">
    <text evidence="4">The sequence shown here is derived from an EMBL/GenBank/DDBJ whole genome shotgun (WGS) entry which is preliminary data.</text>
</comment>
<dbReference type="CDD" id="cd04301">
    <property type="entry name" value="NAT_SF"/>
    <property type="match status" value="1"/>
</dbReference>
<dbReference type="Gene3D" id="3.40.630.30">
    <property type="match status" value="1"/>
</dbReference>
<evidence type="ECO:0000313" key="4">
    <source>
        <dbReference type="EMBL" id="KAK1846237.1"/>
    </source>
</evidence>
<gene>
    <name evidence="4" type="ORF">CCHR01_11131</name>
</gene>
<dbReference type="InterPro" id="IPR050832">
    <property type="entry name" value="Bact_Acetyltransf"/>
</dbReference>
<proteinExistence type="predicted"/>
<keyword evidence="2" id="KW-0012">Acyltransferase</keyword>
<dbReference type="AlphaFoldDB" id="A0AAD9AEN6"/>
<evidence type="ECO:0000259" key="3">
    <source>
        <dbReference type="PROSITE" id="PS51186"/>
    </source>
</evidence>
<sequence length="252" mass="27905">MKAVTRCSKSVQKAQLLGSPICRKVNPGYPYRSLFVFHHHPFTVARDRQVSRLLKRPISFSSATPAAMAKSVEIRSDGRPNIDIRPATLDDAKTIAELGAHVFSVTFGHSVEPHELQAFLDESYSIEAVTKDLKDANKDTILATDAAGDILGFAMLTRGSTEPCVADLEGIVELQRIYLYPKAHGTGTGKALADKLEDMARKQGFKNIWLGVWEENFRARKAYEKWGYKAVGTHDFVVGSVVQTDDILVKEL</sequence>
<organism evidence="4 5">
    <name type="scientific">Colletotrichum chrysophilum</name>
    <dbReference type="NCBI Taxonomy" id="1836956"/>
    <lineage>
        <taxon>Eukaryota</taxon>
        <taxon>Fungi</taxon>
        <taxon>Dikarya</taxon>
        <taxon>Ascomycota</taxon>
        <taxon>Pezizomycotina</taxon>
        <taxon>Sordariomycetes</taxon>
        <taxon>Hypocreomycetidae</taxon>
        <taxon>Glomerellales</taxon>
        <taxon>Glomerellaceae</taxon>
        <taxon>Colletotrichum</taxon>
        <taxon>Colletotrichum gloeosporioides species complex</taxon>
    </lineage>
</organism>
<dbReference type="PROSITE" id="PS51186">
    <property type="entry name" value="GNAT"/>
    <property type="match status" value="1"/>
</dbReference>